<organism evidence="7 8">
    <name type="scientific">Candidatus Deianiraea vastatrix</name>
    <dbReference type="NCBI Taxonomy" id="2163644"/>
    <lineage>
        <taxon>Bacteria</taxon>
        <taxon>Pseudomonadati</taxon>
        <taxon>Pseudomonadota</taxon>
        <taxon>Alphaproteobacteria</taxon>
        <taxon>Rickettsiales</taxon>
        <taxon>Candidatus Deianiraeaceae</taxon>
        <taxon>Candidatus Deianiraea</taxon>
    </lineage>
</organism>
<dbReference type="PANTHER" id="PTHR23291:SF50">
    <property type="entry name" value="PROTEIN LIFEGUARD 4"/>
    <property type="match status" value="1"/>
</dbReference>
<dbReference type="Pfam" id="PF01027">
    <property type="entry name" value="Bax1-I"/>
    <property type="match status" value="1"/>
</dbReference>
<evidence type="ECO:0000313" key="7">
    <source>
        <dbReference type="EMBL" id="QED23230.1"/>
    </source>
</evidence>
<evidence type="ECO:0000256" key="5">
    <source>
        <dbReference type="ARBA" id="ARBA00023136"/>
    </source>
</evidence>
<keyword evidence="4 6" id="KW-1133">Transmembrane helix</keyword>
<dbReference type="PANTHER" id="PTHR23291">
    <property type="entry name" value="BAX INHIBITOR-RELATED"/>
    <property type="match status" value="1"/>
</dbReference>
<proteinExistence type="inferred from homology"/>
<evidence type="ECO:0000256" key="1">
    <source>
        <dbReference type="ARBA" id="ARBA00004141"/>
    </source>
</evidence>
<comment type="subcellular location">
    <subcellularLocation>
        <location evidence="1">Membrane</location>
        <topology evidence="1">Multi-pass membrane protein</topology>
    </subcellularLocation>
</comment>
<evidence type="ECO:0000256" key="4">
    <source>
        <dbReference type="ARBA" id="ARBA00022989"/>
    </source>
</evidence>
<feature type="transmembrane region" description="Helical" evidence="6">
    <location>
        <begin position="172"/>
        <end position="190"/>
    </location>
</feature>
<dbReference type="AlphaFoldDB" id="A0A5B8XDA9"/>
<feature type="transmembrane region" description="Helical" evidence="6">
    <location>
        <begin position="211"/>
        <end position="231"/>
    </location>
</feature>
<sequence>MAETRFNAFSAFGSQKATSFNQGLREYMLNVYNYMTIALGISGVVAFFMAYSGLAYALFSSPLGLIVSFAPLIMSFYLGFKFHKMDYQSVRNFLLIYSVLMGVSLSSVFLVYSSTSIAISFFITAGMFGSMSIYGYTTKKDLTAMGSFLIMGAMGLLIAMLVNMFMHSSAMSFMISVLSVIIFTGLTAYDTQKIKEMYYVVGQDYKSAQKVAVFGAFQLYMDFIVIFVHMLRFVESMRRD</sequence>
<accession>A0A5B8XDA9</accession>
<dbReference type="Proteomes" id="UP000321934">
    <property type="component" value="Chromosome"/>
</dbReference>
<evidence type="ECO:0000256" key="6">
    <source>
        <dbReference type="RuleBase" id="RU004379"/>
    </source>
</evidence>
<keyword evidence="3 6" id="KW-0812">Transmembrane</keyword>
<reference evidence="7 8" key="1">
    <citation type="journal article" date="2019" name="ISME J.">
        <title>Deianiraea, an extracellular bacterium associated with the ciliate Paramecium, suggests an alternative scenario for the evolution of Rickettsiales.</title>
        <authorList>
            <person name="Castelli M."/>
            <person name="Sabaneyeva E."/>
            <person name="Lanzoni O."/>
            <person name="Lebedeva N."/>
            <person name="Floriano A.M."/>
            <person name="Gaiarsa S."/>
            <person name="Benken K."/>
            <person name="Modeo L."/>
            <person name="Bandi C."/>
            <person name="Potekhin A."/>
            <person name="Sassera D."/>
            <person name="Petroni G."/>
        </authorList>
    </citation>
    <scope>NUCLEOTIDE SEQUENCE [LARGE SCALE GENOMIC DNA]</scope>
    <source>
        <strain evidence="7">CyL4-1</strain>
    </source>
</reference>
<comment type="similarity">
    <text evidence="2 6">Belongs to the BI1 family.</text>
</comment>
<feature type="transmembrane region" description="Helical" evidence="6">
    <location>
        <begin position="92"/>
        <end position="111"/>
    </location>
</feature>
<keyword evidence="8" id="KW-1185">Reference proteome</keyword>
<dbReference type="GO" id="GO:0016020">
    <property type="term" value="C:membrane"/>
    <property type="evidence" value="ECO:0007669"/>
    <property type="project" value="UniProtKB-SubCell"/>
</dbReference>
<evidence type="ECO:0000256" key="2">
    <source>
        <dbReference type="ARBA" id="ARBA00010350"/>
    </source>
</evidence>
<dbReference type="EMBL" id="CP029077">
    <property type="protein sequence ID" value="QED23230.1"/>
    <property type="molecule type" value="Genomic_DNA"/>
</dbReference>
<keyword evidence="5 6" id="KW-0472">Membrane</keyword>
<dbReference type="RefSeq" id="WP_146820517.1">
    <property type="nucleotide sequence ID" value="NZ_CP029077.1"/>
</dbReference>
<dbReference type="OrthoDB" id="9793828at2"/>
<feature type="transmembrane region" description="Helical" evidence="6">
    <location>
        <begin position="31"/>
        <end position="51"/>
    </location>
</feature>
<protein>
    <submittedName>
        <fullName evidence="7">Conserved inner-membrane protein</fullName>
    </submittedName>
</protein>
<feature type="transmembrane region" description="Helical" evidence="6">
    <location>
        <begin position="117"/>
        <end position="136"/>
    </location>
</feature>
<evidence type="ECO:0000313" key="8">
    <source>
        <dbReference type="Proteomes" id="UP000321934"/>
    </source>
</evidence>
<feature type="transmembrane region" description="Helical" evidence="6">
    <location>
        <begin position="148"/>
        <end position="166"/>
    </location>
</feature>
<evidence type="ECO:0000256" key="3">
    <source>
        <dbReference type="ARBA" id="ARBA00022692"/>
    </source>
</evidence>
<dbReference type="CDD" id="cd10432">
    <property type="entry name" value="BI-1-like_bacterial"/>
    <property type="match status" value="1"/>
</dbReference>
<gene>
    <name evidence="7" type="ORF">Deia_00429</name>
</gene>
<feature type="transmembrane region" description="Helical" evidence="6">
    <location>
        <begin position="57"/>
        <end position="80"/>
    </location>
</feature>
<dbReference type="InterPro" id="IPR006214">
    <property type="entry name" value="Bax_inhibitor_1-related"/>
</dbReference>
<name>A0A5B8XDA9_9RICK</name>